<dbReference type="InParanoid" id="E0VGN1"/>
<evidence type="ECO:0000313" key="2">
    <source>
        <dbReference type="EnsemblMetazoa" id="PHUM189530-PA"/>
    </source>
</evidence>
<gene>
    <name evidence="2" type="primary">8240060</name>
    <name evidence="1" type="ORF">Phum_PHUM189530</name>
</gene>
<dbReference type="KEGG" id="phu:Phum_PHUM189530"/>
<accession>E0VGN1</accession>
<dbReference type="VEuPathDB" id="VectorBase:PHUM189530"/>
<proteinExistence type="predicted"/>
<dbReference type="AlphaFoldDB" id="E0VGN1"/>
<reference evidence="1" key="2">
    <citation type="submission" date="2007-04" db="EMBL/GenBank/DDBJ databases">
        <title>The genome of the human body louse.</title>
        <authorList>
            <consortium name="The Human Body Louse Genome Consortium"/>
            <person name="Kirkness E."/>
            <person name="Walenz B."/>
            <person name="Hass B."/>
            <person name="Bruggner R."/>
            <person name="Strausberg R."/>
        </authorList>
    </citation>
    <scope>NUCLEOTIDE SEQUENCE</scope>
    <source>
        <strain evidence="1">USDA</strain>
    </source>
</reference>
<dbReference type="GeneID" id="8240060"/>
<dbReference type="EMBL" id="AAZO01002201">
    <property type="status" value="NOT_ANNOTATED_CDS"/>
    <property type="molecule type" value="Genomic_DNA"/>
</dbReference>
<reference evidence="2" key="3">
    <citation type="submission" date="2020-05" db="UniProtKB">
        <authorList>
            <consortium name="EnsemblMetazoa"/>
        </authorList>
    </citation>
    <scope>IDENTIFICATION</scope>
    <source>
        <strain evidence="2">USDA</strain>
    </source>
</reference>
<keyword evidence="3" id="KW-1185">Reference proteome</keyword>
<dbReference type="RefSeq" id="XP_002425275.1">
    <property type="nucleotide sequence ID" value="XM_002425230.1"/>
</dbReference>
<dbReference type="EMBL" id="DS235150">
    <property type="protein sequence ID" value="EEB12537.1"/>
    <property type="molecule type" value="Genomic_DNA"/>
</dbReference>
<name>E0VGN1_PEDHC</name>
<dbReference type="HOGENOM" id="CLU_2608901_0_0_1"/>
<reference evidence="1" key="1">
    <citation type="submission" date="2007-04" db="EMBL/GenBank/DDBJ databases">
        <title>Annotation of Pediculus humanus corporis strain USDA.</title>
        <authorList>
            <person name="Kirkness E."/>
            <person name="Hannick L."/>
            <person name="Hass B."/>
            <person name="Bruggner R."/>
            <person name="Lawson D."/>
            <person name="Bidwell S."/>
            <person name="Joardar V."/>
            <person name="Caler E."/>
            <person name="Walenz B."/>
            <person name="Inman J."/>
            <person name="Schobel S."/>
            <person name="Galinsky K."/>
            <person name="Amedeo P."/>
            <person name="Strausberg R."/>
        </authorList>
    </citation>
    <scope>NUCLEOTIDE SEQUENCE</scope>
    <source>
        <strain evidence="1">USDA</strain>
    </source>
</reference>
<evidence type="ECO:0000313" key="3">
    <source>
        <dbReference type="Proteomes" id="UP000009046"/>
    </source>
</evidence>
<protein>
    <submittedName>
        <fullName evidence="1 2">Uncharacterized protein</fullName>
    </submittedName>
</protein>
<evidence type="ECO:0000313" key="1">
    <source>
        <dbReference type="EMBL" id="EEB12537.1"/>
    </source>
</evidence>
<sequence length="79" mass="8877">MRVRTSLRLVVEEAVMIFYQDEEADLDLISTLSRQNLQNTNANISGSRMLSDPPTDVLVVPDGWNDTLQTLLTLSDKPD</sequence>
<dbReference type="EnsemblMetazoa" id="PHUM189530-RA">
    <property type="protein sequence ID" value="PHUM189530-PA"/>
    <property type="gene ID" value="PHUM189530"/>
</dbReference>
<organism>
    <name type="scientific">Pediculus humanus subsp. corporis</name>
    <name type="common">Body louse</name>
    <dbReference type="NCBI Taxonomy" id="121224"/>
    <lineage>
        <taxon>Eukaryota</taxon>
        <taxon>Metazoa</taxon>
        <taxon>Ecdysozoa</taxon>
        <taxon>Arthropoda</taxon>
        <taxon>Hexapoda</taxon>
        <taxon>Insecta</taxon>
        <taxon>Pterygota</taxon>
        <taxon>Neoptera</taxon>
        <taxon>Paraneoptera</taxon>
        <taxon>Psocodea</taxon>
        <taxon>Troctomorpha</taxon>
        <taxon>Phthiraptera</taxon>
        <taxon>Anoplura</taxon>
        <taxon>Pediculidae</taxon>
        <taxon>Pediculus</taxon>
    </lineage>
</organism>
<dbReference type="CTD" id="8240060"/>
<dbReference type="Proteomes" id="UP000009046">
    <property type="component" value="Unassembled WGS sequence"/>
</dbReference>